<dbReference type="InterPro" id="IPR003594">
    <property type="entry name" value="HATPase_dom"/>
</dbReference>
<evidence type="ECO:0000256" key="1">
    <source>
        <dbReference type="ARBA" id="ARBA00000085"/>
    </source>
</evidence>
<evidence type="ECO:0000256" key="9">
    <source>
        <dbReference type="ARBA" id="ARBA00023012"/>
    </source>
</evidence>
<evidence type="ECO:0000256" key="3">
    <source>
        <dbReference type="ARBA" id="ARBA00012438"/>
    </source>
</evidence>
<accession>A0A0A0BG36</accession>
<sequence>MAADTDSIYLVKVFNLSLSTRLLIAVSLVLTAFLGLSAISLNNAFESSAESEQKKRLKNYIYTLLTAAELNEQGELIMSHDLAEPKFSIPNSGLYAQITNEKKIIWQSPSALGHFLVLPFNPGPSQEHYAVVDMDAGITLQNLAFGIVWETDTGEEIDYTINVAEDMSTLREQTAGFQRSLWYWLGGTGLMLLIAQWLILRWSLRPLHDAAIDLHAIETGEHRRLNDQYPKELKQLTNNINALLDHEESRRLRYKNSLADLAHSLKTPLSVFRGELAGIRDLNELKQTGYEQLDRISTLVDYQLQRASTEGKSSLLAPVSLGEIIHKIISSLDKVYQTKHIRCQCEIERDAYIHADEGDMYELLGNLLENAYKYCHSQVHIIARSVNDTIFIRVEDDGAGIPMRAEGFVIKRGHRIDTQAEGQGLGLAIVSDIIMAYEGNINLERGHLGGASFVIELPRH</sequence>
<dbReference type="Proteomes" id="UP000029999">
    <property type="component" value="Unassembled WGS sequence"/>
</dbReference>
<evidence type="ECO:0000256" key="10">
    <source>
        <dbReference type="ARBA" id="ARBA00023136"/>
    </source>
</evidence>
<evidence type="ECO:0000256" key="4">
    <source>
        <dbReference type="ARBA" id="ARBA00022553"/>
    </source>
</evidence>
<evidence type="ECO:0000259" key="12">
    <source>
        <dbReference type="PROSITE" id="PS50109"/>
    </source>
</evidence>
<evidence type="ECO:0000256" key="2">
    <source>
        <dbReference type="ARBA" id="ARBA00004370"/>
    </source>
</evidence>
<evidence type="ECO:0000313" key="14">
    <source>
        <dbReference type="EMBL" id="KGM06815.1"/>
    </source>
</evidence>
<comment type="subcellular location">
    <subcellularLocation>
        <location evidence="2">Membrane</location>
    </subcellularLocation>
</comment>
<evidence type="ECO:0000256" key="7">
    <source>
        <dbReference type="ARBA" id="ARBA00022777"/>
    </source>
</evidence>
<dbReference type="EMBL" id="JRQD01000003">
    <property type="protein sequence ID" value="KGM06815.1"/>
    <property type="molecule type" value="Genomic_DNA"/>
</dbReference>
<comment type="catalytic activity">
    <reaction evidence="1">
        <text>ATP + protein L-histidine = ADP + protein N-phospho-L-histidine.</text>
        <dbReference type="EC" id="2.7.13.3"/>
    </reaction>
</comment>
<dbReference type="InterPro" id="IPR036890">
    <property type="entry name" value="HATPase_C_sf"/>
</dbReference>
<dbReference type="CDD" id="cd00082">
    <property type="entry name" value="HisKA"/>
    <property type="match status" value="1"/>
</dbReference>
<dbReference type="PRINTS" id="PR00344">
    <property type="entry name" value="BCTRLSENSOR"/>
</dbReference>
<dbReference type="PROSITE" id="PS50109">
    <property type="entry name" value="HIS_KIN"/>
    <property type="match status" value="1"/>
</dbReference>
<dbReference type="Gene3D" id="1.10.287.130">
    <property type="match status" value="1"/>
</dbReference>
<dbReference type="RefSeq" id="WP_281085171.1">
    <property type="nucleotide sequence ID" value="NZ_JRQD01000003.1"/>
</dbReference>
<dbReference type="InterPro" id="IPR004358">
    <property type="entry name" value="Sig_transdc_His_kin-like_C"/>
</dbReference>
<dbReference type="GO" id="GO:0000155">
    <property type="term" value="F:phosphorelay sensor kinase activity"/>
    <property type="evidence" value="ECO:0007669"/>
    <property type="project" value="InterPro"/>
</dbReference>
<comment type="caution">
    <text evidence="14">The sequence shown here is derived from an EMBL/GenBank/DDBJ whole genome shotgun (WGS) entry which is preliminary data.</text>
</comment>
<evidence type="ECO:0000256" key="6">
    <source>
        <dbReference type="ARBA" id="ARBA00022692"/>
    </source>
</evidence>
<feature type="domain" description="Histidine kinase" evidence="12">
    <location>
        <begin position="260"/>
        <end position="460"/>
    </location>
</feature>
<dbReference type="InterPro" id="IPR003660">
    <property type="entry name" value="HAMP_dom"/>
</dbReference>
<keyword evidence="5 14" id="KW-0808">Transferase</keyword>
<dbReference type="GO" id="GO:0005524">
    <property type="term" value="F:ATP binding"/>
    <property type="evidence" value="ECO:0007669"/>
    <property type="project" value="UniProtKB-KW"/>
</dbReference>
<dbReference type="SUPFAM" id="SSF55874">
    <property type="entry name" value="ATPase domain of HSP90 chaperone/DNA topoisomerase II/histidine kinase"/>
    <property type="match status" value="1"/>
</dbReference>
<keyword evidence="8 11" id="KW-1133">Transmembrane helix</keyword>
<dbReference type="InterPro" id="IPR003661">
    <property type="entry name" value="HisK_dim/P_dom"/>
</dbReference>
<protein>
    <recommendedName>
        <fullName evidence="3">histidine kinase</fullName>
        <ecNumber evidence="3">2.7.13.3</ecNumber>
    </recommendedName>
</protein>
<dbReference type="InterPro" id="IPR005467">
    <property type="entry name" value="His_kinase_dom"/>
</dbReference>
<dbReference type="Gene3D" id="3.30.565.10">
    <property type="entry name" value="Histidine kinase-like ATPase, C-terminal domain"/>
    <property type="match status" value="1"/>
</dbReference>
<evidence type="ECO:0000256" key="5">
    <source>
        <dbReference type="ARBA" id="ARBA00022679"/>
    </source>
</evidence>
<dbReference type="PANTHER" id="PTHR45436:SF4">
    <property type="entry name" value="SENSOR PROTEIN PHOQ"/>
    <property type="match status" value="1"/>
</dbReference>
<feature type="domain" description="HAMP" evidence="13">
    <location>
        <begin position="201"/>
        <end position="252"/>
    </location>
</feature>
<dbReference type="Pfam" id="PF02518">
    <property type="entry name" value="HATPase_c"/>
    <property type="match status" value="1"/>
</dbReference>
<keyword evidence="4" id="KW-0597">Phosphoprotein</keyword>
<keyword evidence="7" id="KW-0418">Kinase</keyword>
<dbReference type="InterPro" id="IPR050428">
    <property type="entry name" value="TCS_sensor_his_kinase"/>
</dbReference>
<gene>
    <name evidence="14" type="ORF">LP43_1307</name>
</gene>
<reference evidence="14 15" key="1">
    <citation type="submission" date="2014-09" db="EMBL/GenBank/DDBJ databases">
        <authorList>
            <person name="Grob C."/>
            <person name="Taubert M."/>
            <person name="Howat A.M."/>
            <person name="Burns O.J."/>
            <person name="Dixon J.L."/>
            <person name="Chen Y."/>
            <person name="Murrell J.C."/>
        </authorList>
    </citation>
    <scope>NUCLEOTIDE SEQUENCE [LARGE SCALE GENOMIC DNA]</scope>
    <source>
        <strain evidence="14">L4</strain>
    </source>
</reference>
<proteinExistence type="predicted"/>
<dbReference type="PROSITE" id="PS50885">
    <property type="entry name" value="HAMP"/>
    <property type="match status" value="1"/>
</dbReference>
<dbReference type="SMART" id="SM00387">
    <property type="entry name" value="HATPase_c"/>
    <property type="match status" value="1"/>
</dbReference>
<feature type="transmembrane region" description="Helical" evidence="11">
    <location>
        <begin position="181"/>
        <end position="200"/>
    </location>
</feature>
<keyword evidence="6 11" id="KW-0812">Transmembrane</keyword>
<dbReference type="EC" id="2.7.13.3" evidence="3"/>
<evidence type="ECO:0000259" key="13">
    <source>
        <dbReference type="PROSITE" id="PS50885"/>
    </source>
</evidence>
<dbReference type="STRING" id="392484.LP43_1307"/>
<keyword evidence="10 11" id="KW-0472">Membrane</keyword>
<organism evidence="14 15">
    <name type="scientific">Methylophaga thiooxydans</name>
    <dbReference type="NCBI Taxonomy" id="392484"/>
    <lineage>
        <taxon>Bacteria</taxon>
        <taxon>Pseudomonadati</taxon>
        <taxon>Pseudomonadota</taxon>
        <taxon>Gammaproteobacteria</taxon>
        <taxon>Thiotrichales</taxon>
        <taxon>Piscirickettsiaceae</taxon>
        <taxon>Methylophaga</taxon>
    </lineage>
</organism>
<dbReference type="AlphaFoldDB" id="A0A0A0BG36"/>
<evidence type="ECO:0000256" key="8">
    <source>
        <dbReference type="ARBA" id="ARBA00022989"/>
    </source>
</evidence>
<keyword evidence="9" id="KW-0902">Two-component regulatory system</keyword>
<name>A0A0A0BG36_9GAMM</name>
<dbReference type="GO" id="GO:0005886">
    <property type="term" value="C:plasma membrane"/>
    <property type="evidence" value="ECO:0007669"/>
    <property type="project" value="TreeGrafter"/>
</dbReference>
<feature type="transmembrane region" description="Helical" evidence="11">
    <location>
        <begin position="22"/>
        <end position="45"/>
    </location>
</feature>
<evidence type="ECO:0000256" key="11">
    <source>
        <dbReference type="SAM" id="Phobius"/>
    </source>
</evidence>
<dbReference type="PANTHER" id="PTHR45436">
    <property type="entry name" value="SENSOR HISTIDINE KINASE YKOH"/>
    <property type="match status" value="1"/>
</dbReference>
<evidence type="ECO:0000313" key="15">
    <source>
        <dbReference type="Proteomes" id="UP000029999"/>
    </source>
</evidence>